<sequence>MNSFFYEFINNKEPNILKKIGLFVKADAEAGKKADELQAWLRSRDVDVIREISPRPSCKISCKSKSFAPPDLLCVFVLGGDGTFLRAVRWIGDQNIPILGVKFGELGFLAEIAEKSLFSAAEYILTDRFDINPRMRLQVKVIREGRELVDETALNDIVITKGAFAGLTSIKTYIDERYLTTYRADGLIISTPTGSTAYSLSAGGPIVHPEVPGIIITPICPFTLTVRPLIVPDSVCMKIKFEEKSSDIIISFDGQAGLEINNNDTIIIQKGLHPVNMIMMPDQNYFDVLKAKLRWSGARM</sequence>
<protein>
    <recommendedName>
        <fullName evidence="8">NAD kinase</fullName>
        <ecNumber evidence="8">2.7.1.23</ecNumber>
    </recommendedName>
    <alternativeName>
        <fullName evidence="8">ATP-dependent NAD kinase</fullName>
    </alternativeName>
</protein>
<keyword evidence="3 8" id="KW-0418">Kinase</keyword>
<comment type="similarity">
    <text evidence="8">Belongs to the NAD kinase family.</text>
</comment>
<dbReference type="EC" id="2.7.1.23" evidence="8"/>
<dbReference type="PANTHER" id="PTHR20275:SF0">
    <property type="entry name" value="NAD KINASE"/>
    <property type="match status" value="1"/>
</dbReference>
<keyword evidence="1 8" id="KW-0808">Transferase</keyword>
<dbReference type="Proteomes" id="UP000603545">
    <property type="component" value="Unassembled WGS sequence"/>
</dbReference>
<evidence type="ECO:0000313" key="10">
    <source>
        <dbReference type="Proteomes" id="UP000603545"/>
    </source>
</evidence>
<gene>
    <name evidence="8" type="primary">nadK</name>
    <name evidence="9" type="ORF">H8E80_03035</name>
</gene>
<evidence type="ECO:0000256" key="1">
    <source>
        <dbReference type="ARBA" id="ARBA00022679"/>
    </source>
</evidence>
<name>A0A8J6T9V7_9BACT</name>
<dbReference type="GO" id="GO:0003951">
    <property type="term" value="F:NAD+ kinase activity"/>
    <property type="evidence" value="ECO:0007669"/>
    <property type="project" value="UniProtKB-UniRule"/>
</dbReference>
<dbReference type="Pfam" id="PF01513">
    <property type="entry name" value="NAD_kinase"/>
    <property type="match status" value="1"/>
</dbReference>
<dbReference type="PANTHER" id="PTHR20275">
    <property type="entry name" value="NAD KINASE"/>
    <property type="match status" value="1"/>
</dbReference>
<evidence type="ECO:0000256" key="2">
    <source>
        <dbReference type="ARBA" id="ARBA00022741"/>
    </source>
</evidence>
<dbReference type="SUPFAM" id="SSF111331">
    <property type="entry name" value="NAD kinase/diacylglycerol kinase-like"/>
    <property type="match status" value="1"/>
</dbReference>
<comment type="cofactor">
    <cofactor evidence="8">
        <name>a divalent metal cation</name>
        <dbReference type="ChEBI" id="CHEBI:60240"/>
    </cofactor>
</comment>
<keyword evidence="2 8" id="KW-0547">Nucleotide-binding</keyword>
<dbReference type="InterPro" id="IPR017438">
    <property type="entry name" value="ATP-NAD_kinase_N"/>
</dbReference>
<dbReference type="GO" id="GO:0046872">
    <property type="term" value="F:metal ion binding"/>
    <property type="evidence" value="ECO:0007669"/>
    <property type="project" value="UniProtKB-UniRule"/>
</dbReference>
<dbReference type="InterPro" id="IPR002504">
    <property type="entry name" value="NADK"/>
</dbReference>
<dbReference type="GO" id="GO:0005737">
    <property type="term" value="C:cytoplasm"/>
    <property type="evidence" value="ECO:0007669"/>
    <property type="project" value="UniProtKB-SubCell"/>
</dbReference>
<dbReference type="HAMAP" id="MF_00361">
    <property type="entry name" value="NAD_kinase"/>
    <property type="match status" value="1"/>
</dbReference>
<evidence type="ECO:0000256" key="5">
    <source>
        <dbReference type="ARBA" id="ARBA00022857"/>
    </source>
</evidence>
<keyword evidence="4 8" id="KW-0067">ATP-binding</keyword>
<comment type="catalytic activity">
    <reaction evidence="7 8">
        <text>NAD(+) + ATP = ADP + NADP(+) + H(+)</text>
        <dbReference type="Rhea" id="RHEA:18629"/>
        <dbReference type="ChEBI" id="CHEBI:15378"/>
        <dbReference type="ChEBI" id="CHEBI:30616"/>
        <dbReference type="ChEBI" id="CHEBI:57540"/>
        <dbReference type="ChEBI" id="CHEBI:58349"/>
        <dbReference type="ChEBI" id="CHEBI:456216"/>
        <dbReference type="EC" id="2.7.1.23"/>
    </reaction>
</comment>
<comment type="caution">
    <text evidence="8">Lacks conserved residue(s) required for the propagation of feature annotation.</text>
</comment>
<dbReference type="GO" id="GO:0005524">
    <property type="term" value="F:ATP binding"/>
    <property type="evidence" value="ECO:0007669"/>
    <property type="project" value="UniProtKB-KW"/>
</dbReference>
<reference evidence="9 10" key="1">
    <citation type="submission" date="2020-08" db="EMBL/GenBank/DDBJ databases">
        <title>Bridging the membrane lipid divide: bacteria of the FCB group superphylum have the potential to synthesize archaeal ether lipids.</title>
        <authorList>
            <person name="Villanueva L."/>
            <person name="Von Meijenfeldt F.A.B."/>
            <person name="Westbye A.B."/>
            <person name="Yadav S."/>
            <person name="Hopmans E.C."/>
            <person name="Dutilh B.E."/>
            <person name="Sinninghe Damste J.S."/>
        </authorList>
    </citation>
    <scope>NUCLEOTIDE SEQUENCE [LARGE SCALE GENOMIC DNA]</scope>
    <source>
        <strain evidence="9">NIOZ-UU82</strain>
    </source>
</reference>
<dbReference type="GO" id="GO:0006741">
    <property type="term" value="P:NADP+ biosynthetic process"/>
    <property type="evidence" value="ECO:0007669"/>
    <property type="project" value="UniProtKB-UniRule"/>
</dbReference>
<proteinExistence type="inferred from homology"/>
<evidence type="ECO:0000256" key="8">
    <source>
        <dbReference type="HAMAP-Rule" id="MF_00361"/>
    </source>
</evidence>
<comment type="subcellular location">
    <subcellularLocation>
        <location evidence="8">Cytoplasm</location>
    </subcellularLocation>
</comment>
<dbReference type="Gene3D" id="3.40.50.10330">
    <property type="entry name" value="Probable inorganic polyphosphate/atp-NAD kinase, domain 1"/>
    <property type="match status" value="1"/>
</dbReference>
<feature type="binding site" evidence="8">
    <location>
        <begin position="81"/>
        <end position="82"/>
    </location>
    <ligand>
        <name>NAD(+)</name>
        <dbReference type="ChEBI" id="CHEBI:57540"/>
    </ligand>
</feature>
<feature type="binding site" evidence="8">
    <location>
        <position position="86"/>
    </location>
    <ligand>
        <name>NAD(+)</name>
        <dbReference type="ChEBI" id="CHEBI:57540"/>
    </ligand>
</feature>
<evidence type="ECO:0000256" key="3">
    <source>
        <dbReference type="ARBA" id="ARBA00022777"/>
    </source>
</evidence>
<keyword evidence="8" id="KW-0963">Cytoplasm</keyword>
<dbReference type="InterPro" id="IPR016064">
    <property type="entry name" value="NAD/diacylglycerol_kinase_sf"/>
</dbReference>
<organism evidence="9 10">
    <name type="scientific">Candidatus Desulfaltia bathyphila</name>
    <dbReference type="NCBI Taxonomy" id="2841697"/>
    <lineage>
        <taxon>Bacteria</taxon>
        <taxon>Pseudomonadati</taxon>
        <taxon>Thermodesulfobacteriota</taxon>
        <taxon>Desulfobacteria</taxon>
        <taxon>Desulfobacterales</taxon>
        <taxon>Desulfobacterales incertae sedis</taxon>
        <taxon>Candidatus Desulfaltia</taxon>
    </lineage>
</organism>
<dbReference type="InterPro" id="IPR017437">
    <property type="entry name" value="ATP-NAD_kinase_PpnK-typ_C"/>
</dbReference>
<feature type="binding site" evidence="8">
    <location>
        <begin position="196"/>
        <end position="201"/>
    </location>
    <ligand>
        <name>NAD(+)</name>
        <dbReference type="ChEBI" id="CHEBI:57540"/>
    </ligand>
</feature>
<dbReference type="Pfam" id="PF20143">
    <property type="entry name" value="NAD_kinase_C"/>
    <property type="match status" value="1"/>
</dbReference>
<comment type="function">
    <text evidence="8">Involved in the regulation of the intracellular balance of NAD and NADP, and is a key enzyme in the biosynthesis of NADP. Catalyzes specifically the phosphorylation on 2'-hydroxyl of the adenosine moiety of NAD to yield NADP.</text>
</comment>
<evidence type="ECO:0000313" key="9">
    <source>
        <dbReference type="EMBL" id="MBC8199006.1"/>
    </source>
</evidence>
<dbReference type="Gene3D" id="2.60.200.30">
    <property type="entry name" value="Probable inorganic polyphosphate/atp-NAD kinase, domain 2"/>
    <property type="match status" value="1"/>
</dbReference>
<dbReference type="AlphaFoldDB" id="A0A8J6T9V7"/>
<dbReference type="GO" id="GO:0019674">
    <property type="term" value="P:NAD+ metabolic process"/>
    <property type="evidence" value="ECO:0007669"/>
    <property type="project" value="InterPro"/>
</dbReference>
<dbReference type="FunFam" id="2.60.200.30:FF:000009">
    <property type="entry name" value="Poly(P)/ATP NAD kinase"/>
    <property type="match status" value="1"/>
</dbReference>
<dbReference type="EMBL" id="JACNLL010000030">
    <property type="protein sequence ID" value="MBC8199006.1"/>
    <property type="molecule type" value="Genomic_DNA"/>
</dbReference>
<feature type="binding site" evidence="8">
    <location>
        <begin position="155"/>
        <end position="156"/>
    </location>
    <ligand>
        <name>NAD(+)</name>
        <dbReference type="ChEBI" id="CHEBI:57540"/>
    </ligand>
</feature>
<feature type="active site" description="Proton acceptor" evidence="8">
    <location>
        <position position="81"/>
    </location>
</feature>
<feature type="binding site" evidence="8">
    <location>
        <position position="185"/>
    </location>
    <ligand>
        <name>NAD(+)</name>
        <dbReference type="ChEBI" id="CHEBI:57540"/>
    </ligand>
</feature>
<evidence type="ECO:0000256" key="6">
    <source>
        <dbReference type="ARBA" id="ARBA00023027"/>
    </source>
</evidence>
<feature type="binding site" evidence="8">
    <location>
        <position position="255"/>
    </location>
    <ligand>
        <name>NAD(+)</name>
        <dbReference type="ChEBI" id="CHEBI:57540"/>
    </ligand>
</feature>
<feature type="binding site" evidence="8">
    <location>
        <position position="183"/>
    </location>
    <ligand>
        <name>NAD(+)</name>
        <dbReference type="ChEBI" id="CHEBI:57540"/>
    </ligand>
</feature>
<evidence type="ECO:0000256" key="7">
    <source>
        <dbReference type="ARBA" id="ARBA00047925"/>
    </source>
</evidence>
<dbReference type="GO" id="GO:0051287">
    <property type="term" value="F:NAD binding"/>
    <property type="evidence" value="ECO:0007669"/>
    <property type="project" value="UniProtKB-ARBA"/>
</dbReference>
<keyword evidence="6 8" id="KW-0520">NAD</keyword>
<keyword evidence="5 8" id="KW-0521">NADP</keyword>
<evidence type="ECO:0000256" key="4">
    <source>
        <dbReference type="ARBA" id="ARBA00022840"/>
    </source>
</evidence>
<accession>A0A8J6T9V7</accession>
<comment type="caution">
    <text evidence="9">The sequence shown here is derived from an EMBL/GenBank/DDBJ whole genome shotgun (WGS) entry which is preliminary data.</text>
</comment>